<proteinExistence type="predicted"/>
<reference evidence="1" key="1">
    <citation type="submission" date="2022-03" db="EMBL/GenBank/DDBJ databases">
        <title>Genomic analyses of argali, domestic sheep and their hybrids provide insights into chromosomal evolution, heterosis and genetic basis of agronomic traits.</title>
        <authorList>
            <person name="Li M."/>
        </authorList>
    </citation>
    <scope>NUCLEOTIDE SEQUENCE</scope>
    <source>
        <strain evidence="1">F1 hybrid</strain>
    </source>
</reference>
<accession>A0ACB9V9V2</accession>
<evidence type="ECO:0000313" key="2">
    <source>
        <dbReference type="Proteomes" id="UP001057279"/>
    </source>
</evidence>
<sequence>MKGKRTTGQFALDYRCLLNGLILRPYIAIGLFRRSQTPFASPRVYWSSSELELVEKTAAPCHKEFAPHNGDGVHRVPLHHGPRDGPDPTLFFSRRRLFGKSGIFNRENLAEYKRAFEADEAKVTYCKSFKPPKYISCVC</sequence>
<dbReference type="Proteomes" id="UP001057279">
    <property type="component" value="Linkage Group LG03"/>
</dbReference>
<name>A0ACB9V9V2_9CETA</name>
<organism evidence="1 2">
    <name type="scientific">Ovis ammon polii x Ovis aries</name>
    <dbReference type="NCBI Taxonomy" id="2918886"/>
    <lineage>
        <taxon>Eukaryota</taxon>
        <taxon>Metazoa</taxon>
        <taxon>Chordata</taxon>
        <taxon>Craniata</taxon>
        <taxon>Vertebrata</taxon>
        <taxon>Euteleostomi</taxon>
        <taxon>Mammalia</taxon>
        <taxon>Eutheria</taxon>
        <taxon>Laurasiatheria</taxon>
        <taxon>Artiodactyla</taxon>
        <taxon>Ruminantia</taxon>
        <taxon>Pecora</taxon>
        <taxon>Bovidae</taxon>
        <taxon>Caprinae</taxon>
        <taxon>Ovis</taxon>
    </lineage>
</organism>
<comment type="caution">
    <text evidence="1">The sequence shown here is derived from an EMBL/GenBank/DDBJ whole genome shotgun (WGS) entry which is preliminary data.</text>
</comment>
<gene>
    <name evidence="1" type="ORF">MJG53_004316</name>
</gene>
<protein>
    <submittedName>
        <fullName evidence="1">Uncharacterized protein</fullName>
    </submittedName>
</protein>
<dbReference type="EMBL" id="CM043028">
    <property type="protein sequence ID" value="KAI4586529.1"/>
    <property type="molecule type" value="Genomic_DNA"/>
</dbReference>
<keyword evidence="2" id="KW-1185">Reference proteome</keyword>
<evidence type="ECO:0000313" key="1">
    <source>
        <dbReference type="EMBL" id="KAI4586529.1"/>
    </source>
</evidence>